<keyword evidence="3" id="KW-1185">Reference proteome</keyword>
<feature type="compositionally biased region" description="Basic and acidic residues" evidence="1">
    <location>
        <begin position="28"/>
        <end position="42"/>
    </location>
</feature>
<sequence length="70" mass="7914">MMSAGNGGCFSGKYLDRDQRNSVQKNSSEGRKLHGGKEIKRTGQLDLNQVEEAFKRELRCALKRESLNLE</sequence>
<proteinExistence type="predicted"/>
<evidence type="ECO:0000313" key="2">
    <source>
        <dbReference type="EMBL" id="TKR72983.1"/>
    </source>
</evidence>
<dbReference type="Proteomes" id="UP000298663">
    <property type="component" value="Unassembled WGS sequence"/>
</dbReference>
<feature type="compositionally biased region" description="Gly residues" evidence="1">
    <location>
        <begin position="1"/>
        <end position="10"/>
    </location>
</feature>
<dbReference type="AlphaFoldDB" id="A0A4U5MU27"/>
<name>A0A4U5MU27_STECR</name>
<evidence type="ECO:0000256" key="1">
    <source>
        <dbReference type="SAM" id="MobiDB-lite"/>
    </source>
</evidence>
<gene>
    <name evidence="2" type="ORF">L596_020357</name>
</gene>
<protein>
    <submittedName>
        <fullName evidence="2">Uncharacterized protein</fullName>
    </submittedName>
</protein>
<evidence type="ECO:0000313" key="3">
    <source>
        <dbReference type="Proteomes" id="UP000298663"/>
    </source>
</evidence>
<organism evidence="2 3">
    <name type="scientific">Steinernema carpocapsae</name>
    <name type="common">Entomopathogenic nematode</name>
    <dbReference type="NCBI Taxonomy" id="34508"/>
    <lineage>
        <taxon>Eukaryota</taxon>
        <taxon>Metazoa</taxon>
        <taxon>Ecdysozoa</taxon>
        <taxon>Nematoda</taxon>
        <taxon>Chromadorea</taxon>
        <taxon>Rhabditida</taxon>
        <taxon>Tylenchina</taxon>
        <taxon>Panagrolaimomorpha</taxon>
        <taxon>Strongyloidoidea</taxon>
        <taxon>Steinernematidae</taxon>
        <taxon>Steinernema</taxon>
    </lineage>
</organism>
<dbReference type="EMBL" id="AZBU02000006">
    <property type="protein sequence ID" value="TKR72983.1"/>
    <property type="molecule type" value="Genomic_DNA"/>
</dbReference>
<accession>A0A4U5MU27</accession>
<feature type="region of interest" description="Disordered" evidence="1">
    <location>
        <begin position="1"/>
        <end position="42"/>
    </location>
</feature>
<reference evidence="2 3" key="1">
    <citation type="journal article" date="2015" name="Genome Biol.">
        <title>Comparative genomics of Steinernema reveals deeply conserved gene regulatory networks.</title>
        <authorList>
            <person name="Dillman A.R."/>
            <person name="Macchietto M."/>
            <person name="Porter C.F."/>
            <person name="Rogers A."/>
            <person name="Williams B."/>
            <person name="Antoshechkin I."/>
            <person name="Lee M.M."/>
            <person name="Goodwin Z."/>
            <person name="Lu X."/>
            <person name="Lewis E.E."/>
            <person name="Goodrich-Blair H."/>
            <person name="Stock S.P."/>
            <person name="Adams B.J."/>
            <person name="Sternberg P.W."/>
            <person name="Mortazavi A."/>
        </authorList>
    </citation>
    <scope>NUCLEOTIDE SEQUENCE [LARGE SCALE GENOMIC DNA]</scope>
    <source>
        <strain evidence="2 3">ALL</strain>
    </source>
</reference>
<comment type="caution">
    <text evidence="2">The sequence shown here is derived from an EMBL/GenBank/DDBJ whole genome shotgun (WGS) entry which is preliminary data.</text>
</comment>
<reference evidence="2 3" key="2">
    <citation type="journal article" date="2019" name="G3 (Bethesda)">
        <title>Hybrid Assembly of the Genome of the Entomopathogenic Nematode Steinernema carpocapsae Identifies the X-Chromosome.</title>
        <authorList>
            <person name="Serra L."/>
            <person name="Macchietto M."/>
            <person name="Macias-Munoz A."/>
            <person name="McGill C.J."/>
            <person name="Rodriguez I.M."/>
            <person name="Rodriguez B."/>
            <person name="Murad R."/>
            <person name="Mortazavi A."/>
        </authorList>
    </citation>
    <scope>NUCLEOTIDE SEQUENCE [LARGE SCALE GENOMIC DNA]</scope>
    <source>
        <strain evidence="2 3">ALL</strain>
    </source>
</reference>